<dbReference type="SUPFAM" id="SSF48403">
    <property type="entry name" value="Ankyrin repeat"/>
    <property type="match status" value="1"/>
</dbReference>
<evidence type="ECO:0000313" key="3">
    <source>
        <dbReference type="Proteomes" id="UP001280581"/>
    </source>
</evidence>
<dbReference type="InterPro" id="IPR036770">
    <property type="entry name" value="Ankyrin_rpt-contain_sf"/>
</dbReference>
<gene>
    <name evidence="2" type="ORF">GRF29_1g205000</name>
</gene>
<name>A0AAN6M8W8_9PLEO</name>
<feature type="region of interest" description="Disordered" evidence="1">
    <location>
        <begin position="183"/>
        <end position="202"/>
    </location>
</feature>
<dbReference type="EMBL" id="WVTA01000001">
    <property type="protein sequence ID" value="KAK3216571.1"/>
    <property type="molecule type" value="Genomic_DNA"/>
</dbReference>
<sequence>MADAEDQRWALVKTSILADDTTLLDQAISMTPDDDLDQFYRRVCREAIAGNSTTILKFLIDRGRNVKHLEPTDVADHGSLPSKATLEFLLAHGWDINFRGYGAPFMWLMTNHADMIVWCLNHGASVLPSYQPWYRFGIEQAPRHCDPILERVANREVFEILRAKGAPLGQRVLHKAVQMAAFGHEGRDDPEKGTTKQQRDTARQAERLELVRYLLDDVKLDVNAPDREPGSTKGMSSAWGTPLCYVPGIGRPDLDSRELTWLLLNRGADPVPALEVAKDMDQKSFEADVAAWTRLNPKKAHGGDRSCCVQ</sequence>
<reference evidence="2 3" key="1">
    <citation type="submission" date="2021-02" db="EMBL/GenBank/DDBJ databases">
        <title>Genome assembly of Pseudopithomyces chartarum.</title>
        <authorList>
            <person name="Jauregui R."/>
            <person name="Singh J."/>
            <person name="Voisey C."/>
        </authorList>
    </citation>
    <scope>NUCLEOTIDE SEQUENCE [LARGE SCALE GENOMIC DNA]</scope>
    <source>
        <strain evidence="2 3">AGR01</strain>
    </source>
</reference>
<dbReference type="Gene3D" id="1.25.40.20">
    <property type="entry name" value="Ankyrin repeat-containing domain"/>
    <property type="match status" value="1"/>
</dbReference>
<keyword evidence="3" id="KW-1185">Reference proteome</keyword>
<organism evidence="2 3">
    <name type="scientific">Pseudopithomyces chartarum</name>
    <dbReference type="NCBI Taxonomy" id="1892770"/>
    <lineage>
        <taxon>Eukaryota</taxon>
        <taxon>Fungi</taxon>
        <taxon>Dikarya</taxon>
        <taxon>Ascomycota</taxon>
        <taxon>Pezizomycotina</taxon>
        <taxon>Dothideomycetes</taxon>
        <taxon>Pleosporomycetidae</taxon>
        <taxon>Pleosporales</taxon>
        <taxon>Massarineae</taxon>
        <taxon>Didymosphaeriaceae</taxon>
        <taxon>Pseudopithomyces</taxon>
    </lineage>
</organism>
<feature type="compositionally biased region" description="Basic and acidic residues" evidence="1">
    <location>
        <begin position="184"/>
        <end position="202"/>
    </location>
</feature>
<evidence type="ECO:0008006" key="4">
    <source>
        <dbReference type="Google" id="ProtNLM"/>
    </source>
</evidence>
<evidence type="ECO:0000313" key="2">
    <source>
        <dbReference type="EMBL" id="KAK3216571.1"/>
    </source>
</evidence>
<dbReference type="Proteomes" id="UP001280581">
    <property type="component" value="Unassembled WGS sequence"/>
</dbReference>
<comment type="caution">
    <text evidence="2">The sequence shown here is derived from an EMBL/GenBank/DDBJ whole genome shotgun (WGS) entry which is preliminary data.</text>
</comment>
<evidence type="ECO:0000256" key="1">
    <source>
        <dbReference type="SAM" id="MobiDB-lite"/>
    </source>
</evidence>
<accession>A0AAN6M8W8</accession>
<proteinExistence type="predicted"/>
<dbReference type="AlphaFoldDB" id="A0AAN6M8W8"/>
<protein>
    <recommendedName>
        <fullName evidence="4">Ankyrin repeat protein</fullName>
    </recommendedName>
</protein>